<keyword evidence="1" id="KW-0472">Membrane</keyword>
<dbReference type="NCBIfam" id="TIGR00254">
    <property type="entry name" value="GGDEF"/>
    <property type="match status" value="1"/>
</dbReference>
<keyword evidence="1" id="KW-0812">Transmembrane</keyword>
<evidence type="ECO:0000259" key="2">
    <source>
        <dbReference type="PROSITE" id="PS50887"/>
    </source>
</evidence>
<dbReference type="InterPro" id="IPR029787">
    <property type="entry name" value="Nucleotide_cyclase"/>
</dbReference>
<proteinExistence type="predicted"/>
<dbReference type="InterPro" id="IPR043128">
    <property type="entry name" value="Rev_trsase/Diguanyl_cyclase"/>
</dbReference>
<dbReference type="Pfam" id="PF00990">
    <property type="entry name" value="GGDEF"/>
    <property type="match status" value="1"/>
</dbReference>
<feature type="transmembrane region" description="Helical" evidence="1">
    <location>
        <begin position="36"/>
        <end position="58"/>
    </location>
</feature>
<dbReference type="AlphaFoldDB" id="E3HCV4"/>
<dbReference type="InterPro" id="IPR000160">
    <property type="entry name" value="GGDEF_dom"/>
</dbReference>
<keyword evidence="4" id="KW-1185">Reference proteome</keyword>
<evidence type="ECO:0000313" key="4">
    <source>
        <dbReference type="Proteomes" id="UP000006875"/>
    </source>
</evidence>
<dbReference type="KEGG" id="ipo:Ilyop_2248"/>
<dbReference type="Gene3D" id="3.30.70.270">
    <property type="match status" value="1"/>
</dbReference>
<dbReference type="OrthoDB" id="5914567at2"/>
<dbReference type="EMBL" id="CP002282">
    <property type="protein sequence ID" value="ADO84010.1"/>
    <property type="molecule type" value="Genomic_DNA"/>
</dbReference>
<organism evidence="3 4">
    <name type="scientific">Ilyobacter polytropus (strain ATCC 51220 / DSM 2926 / LMG 16218 / CuHBu1)</name>
    <dbReference type="NCBI Taxonomy" id="572544"/>
    <lineage>
        <taxon>Bacteria</taxon>
        <taxon>Fusobacteriati</taxon>
        <taxon>Fusobacteriota</taxon>
        <taxon>Fusobacteriia</taxon>
        <taxon>Fusobacteriales</taxon>
        <taxon>Fusobacteriaceae</taxon>
        <taxon>Ilyobacter</taxon>
    </lineage>
</organism>
<dbReference type="PROSITE" id="PS50887">
    <property type="entry name" value="GGDEF"/>
    <property type="match status" value="1"/>
</dbReference>
<geneLocation type="plasmid" evidence="3 4">
    <name>pILYOP01</name>
</geneLocation>
<keyword evidence="1" id="KW-1133">Transmembrane helix</keyword>
<dbReference type="SUPFAM" id="SSF55073">
    <property type="entry name" value="Nucleotide cyclase"/>
    <property type="match status" value="1"/>
</dbReference>
<protein>
    <submittedName>
        <fullName evidence="3">Diguanylate cyclase</fullName>
    </submittedName>
</protein>
<sequence length="279" mass="32336">MKINKSLMVGVFIGVPIIYINLKNLFQNLGLDSTLYFSYIILFSVVVISGIYVVNFFVKLNKKKNRKFFPSETDSKYIYHRGEEKIEVFEREIIKRKEIKEKLRDSLIRIPNEKLFDGKNILKKLDLEIVKAKTEGLPLVVIMIDFQNFKDIALPLGDHIEDDVLNKFADAIINDLRKTDYTGKTKSDEFVIILPNTTLKKGELVLSRIKSKINCVPLANEYYLTCFSASILGIHDKNMAFYDSHQIFKSINDLMRFGRVYEKTYINPKVNTAKSLKEI</sequence>
<evidence type="ECO:0000313" key="3">
    <source>
        <dbReference type="EMBL" id="ADO84010.1"/>
    </source>
</evidence>
<gene>
    <name evidence="3" type="ordered locus">Ilyop_2248</name>
</gene>
<feature type="transmembrane region" description="Helical" evidence="1">
    <location>
        <begin position="7"/>
        <end position="24"/>
    </location>
</feature>
<reference evidence="3 4" key="1">
    <citation type="journal article" date="2010" name="Stand. Genomic Sci.">
        <title>Complete genome sequence of Ilyobacter polytropus type strain (CuHbu1).</title>
        <authorList>
            <person name="Sikorski J."/>
            <person name="Chertkov O."/>
            <person name="Lapidus A."/>
            <person name="Nolan M."/>
            <person name="Lucas S."/>
            <person name="Del Rio T.G."/>
            <person name="Tice H."/>
            <person name="Cheng J.F."/>
            <person name="Tapia R."/>
            <person name="Han C."/>
            <person name="Goodwin L."/>
            <person name="Pitluck S."/>
            <person name="Liolios K."/>
            <person name="Ivanova N."/>
            <person name="Mavromatis K."/>
            <person name="Mikhailova N."/>
            <person name="Pati A."/>
            <person name="Chen A."/>
            <person name="Palaniappan K."/>
            <person name="Land M."/>
            <person name="Hauser L."/>
            <person name="Chang Y.J."/>
            <person name="Jeffries C.D."/>
            <person name="Brambilla E."/>
            <person name="Yasawong M."/>
            <person name="Rohde M."/>
            <person name="Pukall R."/>
            <person name="Spring S."/>
            <person name="Goker M."/>
            <person name="Woyke T."/>
            <person name="Bristow J."/>
            <person name="Eisen J.A."/>
            <person name="Markowitz V."/>
            <person name="Hugenholtz P."/>
            <person name="Kyrpides N.C."/>
            <person name="Klenk H.P."/>
        </authorList>
    </citation>
    <scope>NUCLEOTIDE SEQUENCE [LARGE SCALE GENOMIC DNA]</scope>
    <source>
        <strain evidence="4">ATCC 51220 / DSM 2926 / LMG 16218 / CuHBu1</strain>
        <plasmid evidence="4">pILYOP01</plasmid>
    </source>
</reference>
<dbReference type="HOGENOM" id="CLU_996686_0_0_0"/>
<dbReference type="RefSeq" id="WP_013388671.1">
    <property type="nucleotide sequence ID" value="NC_014633.1"/>
</dbReference>
<dbReference type="SMART" id="SM00267">
    <property type="entry name" value="GGDEF"/>
    <property type="match status" value="1"/>
</dbReference>
<name>E3HCV4_ILYPC</name>
<dbReference type="Proteomes" id="UP000006875">
    <property type="component" value="Plasmid pILYOP01"/>
</dbReference>
<feature type="domain" description="GGDEF" evidence="2">
    <location>
        <begin position="137"/>
        <end position="271"/>
    </location>
</feature>
<evidence type="ECO:0000256" key="1">
    <source>
        <dbReference type="SAM" id="Phobius"/>
    </source>
</evidence>
<accession>E3HCV4</accession>
<keyword evidence="3" id="KW-0614">Plasmid</keyword>